<dbReference type="EMBL" id="MCFF01000033">
    <property type="protein sequence ID" value="ORZ09771.1"/>
    <property type="molecule type" value="Genomic_DNA"/>
</dbReference>
<evidence type="ECO:0000256" key="2">
    <source>
        <dbReference type="SAM" id="MobiDB-lite"/>
    </source>
</evidence>
<sequence>MSNFDNGAELELAQKFKEKVLARKRGAGTRQPKFRGFSIEKATDIAQATTISGIEIGRNALAPQTSSTATAAPQQAETTALPNFENVKNGPRMSTNIEGLNEKYKERLKARFRGAGAHQSDFRGFTLKPTKDSDRGATGRLPGTMLSPKLTRETSERAHDLRRPESDIGKSDFQRPSLDIRNAHTSAQLELSQALNSLSIDKDSAARRASRASSLANGSRRPTPILNLLKDTRTPAFSVPISSPSSIPNPSTDSQRVVSVGTGADSSRLTTTQAPSIKQAWSTNRMSGISPNSQSESSRDKAITSSDSTQHSEESSGRVLGTTFDRRPVIEDTIDDTGFTDDYGVHDPIPELIQKNITPAQTHNDLKRTSISATPSDKTNISTRRDDVGSIKRRRLILEEEPDENEDPSPIYHNKMSVKPMATSSLKKKFALPEKMLRREKFVNIDAAKAPKPKDVNRIAPASLALTSAPGKGASTLNDPKPLRQATLVQLSSRPLGPEHGATIARSVFLQQQSSAMDTNDNESDIEETITKAMKLDEEHKNDDSLLLTKKAKGSRKGISDQTVENFKQLQIHCLKFGGSFNRASRPATDANKERTKESPMEEDPMDHDKETPSAQEAIQSILEIDNAPLSEMDVIAEAVRDVADKFIETIDEPSLKQELLTLRENMETLLIEQVDTLDDYTLLKASARKAAALKKELRTRLLETQRRRQKTREELKRVRVKFEREERVRRRLEDTHTFLADLEALRDQVVGSDDEEDKEDDRVDILKTGLQSMAATVGRRCGSSNSSNSGTIDKNKGIQSGMLGTLEEFNELLESMEKSLRTMPLITYSQKLSTSRFSDDDEEPDLDDLVNF</sequence>
<dbReference type="RefSeq" id="XP_021879041.1">
    <property type="nucleotide sequence ID" value="XM_022030374.1"/>
</dbReference>
<accession>A0A1Y2GG08</accession>
<feature type="compositionally biased region" description="Basic and acidic residues" evidence="2">
    <location>
        <begin position="591"/>
        <end position="600"/>
    </location>
</feature>
<dbReference type="Proteomes" id="UP000193648">
    <property type="component" value="Unassembled WGS sequence"/>
</dbReference>
<dbReference type="STRING" id="64571.A0A1Y2GG08"/>
<keyword evidence="4" id="KW-1185">Reference proteome</keyword>
<evidence type="ECO:0000313" key="3">
    <source>
        <dbReference type="EMBL" id="ORZ09771.1"/>
    </source>
</evidence>
<feature type="region of interest" description="Disordered" evidence="2">
    <location>
        <begin position="121"/>
        <end position="176"/>
    </location>
</feature>
<keyword evidence="1" id="KW-0175">Coiled coil</keyword>
<dbReference type="AlphaFoldDB" id="A0A1Y2GG08"/>
<protein>
    <submittedName>
        <fullName evidence="3">Uncharacterized protein</fullName>
    </submittedName>
</protein>
<comment type="caution">
    <text evidence="3">The sequence shown here is derived from an EMBL/GenBank/DDBJ whole genome shotgun (WGS) entry which is preliminary data.</text>
</comment>
<proteinExistence type="predicted"/>
<feature type="compositionally biased region" description="Basic and acidic residues" evidence="2">
    <location>
        <begin position="150"/>
        <end position="173"/>
    </location>
</feature>
<feature type="region of interest" description="Disordered" evidence="2">
    <location>
        <begin position="833"/>
        <end position="853"/>
    </location>
</feature>
<feature type="compositionally biased region" description="Low complexity" evidence="2">
    <location>
        <begin position="238"/>
        <end position="251"/>
    </location>
</feature>
<reference evidence="3 4" key="1">
    <citation type="submission" date="2016-07" db="EMBL/GenBank/DDBJ databases">
        <title>Pervasive Adenine N6-methylation of Active Genes in Fungi.</title>
        <authorList>
            <consortium name="DOE Joint Genome Institute"/>
            <person name="Mondo S.J."/>
            <person name="Dannebaum R.O."/>
            <person name="Kuo R.C."/>
            <person name="Labutti K."/>
            <person name="Haridas S."/>
            <person name="Kuo A."/>
            <person name="Salamov A."/>
            <person name="Ahrendt S.R."/>
            <person name="Lipzen A."/>
            <person name="Sullivan W."/>
            <person name="Andreopoulos W.B."/>
            <person name="Clum A."/>
            <person name="Lindquist E."/>
            <person name="Daum C."/>
            <person name="Ramamoorthy G.K."/>
            <person name="Gryganskyi A."/>
            <person name="Culley D."/>
            <person name="Magnuson J.K."/>
            <person name="James T.Y."/>
            <person name="O'Malley M.A."/>
            <person name="Stajich J.E."/>
            <person name="Spatafora J.W."/>
            <person name="Visel A."/>
            <person name="Grigoriev I.V."/>
        </authorList>
    </citation>
    <scope>NUCLEOTIDE SEQUENCE [LARGE SCALE GENOMIC DNA]</scope>
    <source>
        <strain evidence="3 4">NRRL 3116</strain>
    </source>
</reference>
<dbReference type="InParanoid" id="A0A1Y2GG08"/>
<organism evidence="3 4">
    <name type="scientific">Lobosporangium transversale</name>
    <dbReference type="NCBI Taxonomy" id="64571"/>
    <lineage>
        <taxon>Eukaryota</taxon>
        <taxon>Fungi</taxon>
        <taxon>Fungi incertae sedis</taxon>
        <taxon>Mucoromycota</taxon>
        <taxon>Mortierellomycotina</taxon>
        <taxon>Mortierellomycetes</taxon>
        <taxon>Mortierellales</taxon>
        <taxon>Mortierellaceae</taxon>
        <taxon>Lobosporangium</taxon>
    </lineage>
</organism>
<feature type="region of interest" description="Disordered" evidence="2">
    <location>
        <begin position="237"/>
        <end position="320"/>
    </location>
</feature>
<feature type="region of interest" description="Disordered" evidence="2">
    <location>
        <begin position="583"/>
        <end position="614"/>
    </location>
</feature>
<evidence type="ECO:0000256" key="1">
    <source>
        <dbReference type="SAM" id="Coils"/>
    </source>
</evidence>
<feature type="compositionally biased region" description="Acidic residues" evidence="2">
    <location>
        <begin position="840"/>
        <end position="853"/>
    </location>
</feature>
<dbReference type="GeneID" id="33572216"/>
<evidence type="ECO:0000313" key="4">
    <source>
        <dbReference type="Proteomes" id="UP000193648"/>
    </source>
</evidence>
<feature type="compositionally biased region" description="Polar residues" evidence="2">
    <location>
        <begin position="264"/>
        <end position="296"/>
    </location>
</feature>
<name>A0A1Y2GG08_9FUNG</name>
<feature type="coiled-coil region" evidence="1">
    <location>
        <begin position="695"/>
        <end position="736"/>
    </location>
</feature>
<dbReference type="OrthoDB" id="2396748at2759"/>
<gene>
    <name evidence="3" type="ORF">BCR41DRAFT_424107</name>
</gene>